<dbReference type="AlphaFoldDB" id="A0A366DXY6"/>
<dbReference type="RefSeq" id="WP_113944804.1">
    <property type="nucleotide sequence ID" value="NZ_JBHEEG010000001.1"/>
</dbReference>
<evidence type="ECO:0000313" key="2">
    <source>
        <dbReference type="EMBL" id="RBO94956.1"/>
    </source>
</evidence>
<gene>
    <name evidence="2" type="ORF">DFR47_104318</name>
</gene>
<dbReference type="OrthoDB" id="7851965at2"/>
<name>A0A366DXY6_9HYPH</name>
<accession>A0A366DXY6</accession>
<dbReference type="Proteomes" id="UP000252893">
    <property type="component" value="Unassembled WGS sequence"/>
</dbReference>
<feature type="compositionally biased region" description="Basic residues" evidence="1">
    <location>
        <begin position="35"/>
        <end position="47"/>
    </location>
</feature>
<reference evidence="2 3" key="1">
    <citation type="submission" date="2018-06" db="EMBL/GenBank/DDBJ databases">
        <title>Genomic Encyclopedia of Type Strains, Phase IV (KMG-IV): sequencing the most valuable type-strain genomes for metagenomic binning, comparative biology and taxonomic classification.</title>
        <authorList>
            <person name="Goeker M."/>
        </authorList>
    </citation>
    <scope>NUCLEOTIDE SEQUENCE [LARGE SCALE GENOMIC DNA]</scope>
    <source>
        <strain evidence="2 3">DSM 25619</strain>
    </source>
</reference>
<feature type="region of interest" description="Disordered" evidence="1">
    <location>
        <begin position="178"/>
        <end position="197"/>
    </location>
</feature>
<dbReference type="EMBL" id="QNRH01000004">
    <property type="protein sequence ID" value="RBO94956.1"/>
    <property type="molecule type" value="Genomic_DNA"/>
</dbReference>
<feature type="compositionally biased region" description="Basic and acidic residues" evidence="1">
    <location>
        <begin position="1"/>
        <end position="31"/>
    </location>
</feature>
<evidence type="ECO:0000256" key="1">
    <source>
        <dbReference type="SAM" id="MobiDB-lite"/>
    </source>
</evidence>
<feature type="region of interest" description="Disordered" evidence="1">
    <location>
        <begin position="1"/>
        <end position="49"/>
    </location>
</feature>
<feature type="compositionally biased region" description="Polar residues" evidence="1">
    <location>
        <begin position="178"/>
        <end position="190"/>
    </location>
</feature>
<evidence type="ECO:0000313" key="3">
    <source>
        <dbReference type="Proteomes" id="UP000252893"/>
    </source>
</evidence>
<keyword evidence="3" id="KW-1185">Reference proteome</keyword>
<organism evidence="2 3">
    <name type="scientific">Pseudochrobactrum asaccharolyticum</name>
    <dbReference type="NCBI Taxonomy" id="354351"/>
    <lineage>
        <taxon>Bacteria</taxon>
        <taxon>Pseudomonadati</taxon>
        <taxon>Pseudomonadota</taxon>
        <taxon>Alphaproteobacteria</taxon>
        <taxon>Hyphomicrobiales</taxon>
        <taxon>Brucellaceae</taxon>
        <taxon>Pseudochrobactrum</taxon>
    </lineage>
</organism>
<protein>
    <submittedName>
        <fullName evidence="2">Uncharacterized protein</fullName>
    </submittedName>
</protein>
<comment type="caution">
    <text evidence="2">The sequence shown here is derived from an EMBL/GenBank/DDBJ whole genome shotgun (WGS) entry which is preliminary data.</text>
</comment>
<sequence>MAENKIIDNDQNTGHDWRSDAASSLEREDPAKAALRGRGRPKGATNKKTKDFQAWYDAQGFKDPLELQAEFMSSDPVALQAFFIEHERTQKAIGKKFGLAVPALIDIVKEQMSCARDLAPYLHGKAPVRIVVEDERLPMLVINSGTNQIDQAKQIAAQKGLTVGRPIVELTSNKINDLANDENQSRTAGSRTEGKSK</sequence>
<proteinExistence type="predicted"/>